<sequence length="325" mass="35182">MKFSVASSVLICAVTGTYGFVTPFGVKTSNNFNRIGSTLEAVPKSESYSVTILEGDGIGPEISTATKKVLAALTKRCGFELELKPALIGGCAIDAANSPFPDESLAQCRSSDSVLLACIGGPKWDGNPRELRPESGLLKMRKEMGLFANLRPAKVMSQLVDASTLKREIVEGVDVMVVRELTGDVYFGAPKGIDTDPVTGERVGYNNMIYSESEVRRIAKVAGDVAMKRGKKLCSVDKANVLDVSQLWRDVTIDVMEKDYPEVDLSHMYVDNAAMQLIRWPKQFDTIVTGNIFGDILSDEASMLVGSLGMLPSASIGKWLGVRQL</sequence>
<name>A0A7S1G269_9STRA</name>
<keyword evidence="12 14" id="KW-0100">Branched-chain amino acid biosynthesis</keyword>
<dbReference type="PROSITE" id="PS00470">
    <property type="entry name" value="IDH_IMDH"/>
    <property type="match status" value="1"/>
</dbReference>
<evidence type="ECO:0000256" key="1">
    <source>
        <dbReference type="ARBA" id="ARBA00001936"/>
    </source>
</evidence>
<keyword evidence="8" id="KW-0460">Magnesium</keyword>
<feature type="signal peptide" evidence="15">
    <location>
        <begin position="1"/>
        <end position="19"/>
    </location>
</feature>
<evidence type="ECO:0000256" key="9">
    <source>
        <dbReference type="ARBA" id="ARBA00023002"/>
    </source>
</evidence>
<comment type="function">
    <text evidence="14">Catalyzes the oxidation of 3-carboxy-2-hydroxy-4-methylpentanoate (3-isopropylmalate) to 3-carboxy-4-methyl-2-oxopentanoate. The product decarboxylates to 4-methyl-2 oxopentanoate.</text>
</comment>
<evidence type="ECO:0000256" key="4">
    <source>
        <dbReference type="ARBA" id="ARBA00013101"/>
    </source>
</evidence>
<comment type="cofactor">
    <cofactor evidence="1">
        <name>Mn(2+)</name>
        <dbReference type="ChEBI" id="CHEBI:29035"/>
    </cofactor>
</comment>
<evidence type="ECO:0000256" key="11">
    <source>
        <dbReference type="ARBA" id="ARBA00023211"/>
    </source>
</evidence>
<dbReference type="PANTHER" id="PTHR42979:SF1">
    <property type="entry name" value="3-ISOPROPYLMALATE DEHYDROGENASE"/>
    <property type="match status" value="1"/>
</dbReference>
<keyword evidence="10 14" id="KW-0520">NAD</keyword>
<evidence type="ECO:0000256" key="6">
    <source>
        <dbReference type="ARBA" id="ARBA00022605"/>
    </source>
</evidence>
<evidence type="ECO:0000259" key="16">
    <source>
        <dbReference type="SMART" id="SM01329"/>
    </source>
</evidence>
<dbReference type="EC" id="1.1.1.85" evidence="4 14"/>
<protein>
    <recommendedName>
        <fullName evidence="4 14">3-isopropylmalate dehydrogenase</fullName>
        <ecNumber evidence="4 14">1.1.1.85</ecNumber>
    </recommendedName>
</protein>
<dbReference type="GO" id="GO:0003862">
    <property type="term" value="F:3-isopropylmalate dehydrogenase activity"/>
    <property type="evidence" value="ECO:0007669"/>
    <property type="project" value="UniProtKB-EC"/>
</dbReference>
<dbReference type="Gene3D" id="3.40.718.10">
    <property type="entry name" value="Isopropylmalate Dehydrogenase"/>
    <property type="match status" value="1"/>
</dbReference>
<evidence type="ECO:0000256" key="8">
    <source>
        <dbReference type="ARBA" id="ARBA00022842"/>
    </source>
</evidence>
<dbReference type="InterPro" id="IPR024084">
    <property type="entry name" value="IsoPropMal-DH-like_dom"/>
</dbReference>
<reference evidence="17" key="1">
    <citation type="submission" date="2021-01" db="EMBL/GenBank/DDBJ databases">
        <authorList>
            <person name="Corre E."/>
            <person name="Pelletier E."/>
            <person name="Niang G."/>
            <person name="Scheremetjew M."/>
            <person name="Finn R."/>
            <person name="Kale V."/>
            <person name="Holt S."/>
            <person name="Cochrane G."/>
            <person name="Meng A."/>
            <person name="Brown T."/>
            <person name="Cohen L."/>
        </authorList>
    </citation>
    <scope>NUCLEOTIDE SEQUENCE</scope>
    <source>
        <strain evidence="17">308</strain>
    </source>
</reference>
<comment type="catalytic activity">
    <reaction evidence="14">
        <text>(2R,3S)-3-isopropylmalate + NAD(+) = 4-methyl-2-oxopentanoate + CO2 + NADH</text>
        <dbReference type="Rhea" id="RHEA:32271"/>
        <dbReference type="ChEBI" id="CHEBI:16526"/>
        <dbReference type="ChEBI" id="CHEBI:17865"/>
        <dbReference type="ChEBI" id="CHEBI:35121"/>
        <dbReference type="ChEBI" id="CHEBI:57540"/>
        <dbReference type="ChEBI" id="CHEBI:57945"/>
        <dbReference type="EC" id="1.1.1.85"/>
    </reaction>
</comment>
<keyword evidence="9 13" id="KW-0560">Oxidoreductase</keyword>
<dbReference type="InterPro" id="IPR019818">
    <property type="entry name" value="IsoCit/isopropylmalate_DH_CS"/>
</dbReference>
<evidence type="ECO:0000256" key="15">
    <source>
        <dbReference type="SAM" id="SignalP"/>
    </source>
</evidence>
<keyword evidence="5 14" id="KW-0432">Leucine biosynthesis</keyword>
<dbReference type="GO" id="GO:0000287">
    <property type="term" value="F:magnesium ion binding"/>
    <property type="evidence" value="ECO:0007669"/>
    <property type="project" value="InterPro"/>
</dbReference>
<organism evidence="17">
    <name type="scientific">Corethron hystrix</name>
    <dbReference type="NCBI Taxonomy" id="216773"/>
    <lineage>
        <taxon>Eukaryota</taxon>
        <taxon>Sar</taxon>
        <taxon>Stramenopiles</taxon>
        <taxon>Ochrophyta</taxon>
        <taxon>Bacillariophyta</taxon>
        <taxon>Coscinodiscophyceae</taxon>
        <taxon>Corethrophycidae</taxon>
        <taxon>Corethrales</taxon>
        <taxon>Corethraceae</taxon>
        <taxon>Corethron</taxon>
    </lineage>
</organism>
<comment type="similarity">
    <text evidence="2 13">Belongs to the isocitrate and isopropylmalate dehydrogenases family.</text>
</comment>
<dbReference type="InterPro" id="IPR004429">
    <property type="entry name" value="Isopropylmalate_DH"/>
</dbReference>
<dbReference type="NCBIfam" id="TIGR00169">
    <property type="entry name" value="leuB"/>
    <property type="match status" value="1"/>
</dbReference>
<evidence type="ECO:0000256" key="2">
    <source>
        <dbReference type="ARBA" id="ARBA00007769"/>
    </source>
</evidence>
<keyword evidence="7 14" id="KW-0479">Metal-binding</keyword>
<keyword evidence="11" id="KW-0464">Manganese</keyword>
<feature type="chain" id="PRO_5031042699" description="3-isopropylmalate dehydrogenase" evidence="15">
    <location>
        <begin position="20"/>
        <end position="325"/>
    </location>
</feature>
<evidence type="ECO:0000256" key="14">
    <source>
        <dbReference type="RuleBase" id="RU004445"/>
    </source>
</evidence>
<dbReference type="AlphaFoldDB" id="A0A7S1G269"/>
<evidence type="ECO:0000256" key="7">
    <source>
        <dbReference type="ARBA" id="ARBA00022723"/>
    </source>
</evidence>
<evidence type="ECO:0000256" key="5">
    <source>
        <dbReference type="ARBA" id="ARBA00022430"/>
    </source>
</evidence>
<dbReference type="FunFam" id="3.40.718.10:FF:000006">
    <property type="entry name" value="3-isopropylmalate dehydrogenase"/>
    <property type="match status" value="1"/>
</dbReference>
<accession>A0A7S1G269</accession>
<dbReference type="GO" id="GO:0005829">
    <property type="term" value="C:cytosol"/>
    <property type="evidence" value="ECO:0007669"/>
    <property type="project" value="TreeGrafter"/>
</dbReference>
<feature type="domain" description="Isopropylmalate dehydrogenase-like" evidence="16">
    <location>
        <begin position="49"/>
        <end position="325"/>
    </location>
</feature>
<proteinExistence type="inferred from homology"/>
<dbReference type="GO" id="GO:0051287">
    <property type="term" value="F:NAD binding"/>
    <property type="evidence" value="ECO:0007669"/>
    <property type="project" value="InterPro"/>
</dbReference>
<dbReference type="EMBL" id="HBFR01041499">
    <property type="protein sequence ID" value="CAD8903107.1"/>
    <property type="molecule type" value="Transcribed_RNA"/>
</dbReference>
<gene>
    <name evidence="17" type="ORF">CHYS00102_LOCUS30326</name>
</gene>
<comment type="cofactor">
    <cofactor evidence="14">
        <name>Mg(2+)</name>
        <dbReference type="ChEBI" id="CHEBI:18420"/>
    </cofactor>
    <cofactor evidence="14">
        <name>Mn(2+)</name>
        <dbReference type="ChEBI" id="CHEBI:29035"/>
    </cofactor>
    <text evidence="14">Binds 1 Mg(2+) or Mn(2+) ion per subunit.</text>
</comment>
<dbReference type="PANTHER" id="PTHR42979">
    <property type="entry name" value="3-ISOPROPYLMALATE DEHYDROGENASE"/>
    <property type="match status" value="1"/>
</dbReference>
<evidence type="ECO:0000256" key="10">
    <source>
        <dbReference type="ARBA" id="ARBA00023027"/>
    </source>
</evidence>
<dbReference type="Pfam" id="PF00180">
    <property type="entry name" value="Iso_dh"/>
    <property type="match status" value="1"/>
</dbReference>
<comment type="pathway">
    <text evidence="14">Amino-acid biosynthesis; L-leucine biosynthesis; L-leucine from 3-methyl-2-oxobutanoate: step 3/4.</text>
</comment>
<evidence type="ECO:0000256" key="13">
    <source>
        <dbReference type="RuleBase" id="RU004443"/>
    </source>
</evidence>
<keyword evidence="6" id="KW-0028">Amino-acid biosynthesis</keyword>
<dbReference type="SMART" id="SM01329">
    <property type="entry name" value="Iso_dh"/>
    <property type="match status" value="1"/>
</dbReference>
<comment type="subunit">
    <text evidence="3 14">Homodimer.</text>
</comment>
<evidence type="ECO:0000256" key="3">
    <source>
        <dbReference type="ARBA" id="ARBA00011738"/>
    </source>
</evidence>
<dbReference type="GO" id="GO:0009098">
    <property type="term" value="P:L-leucine biosynthetic process"/>
    <property type="evidence" value="ECO:0007669"/>
    <property type="project" value="UniProtKB-UniPathway"/>
</dbReference>
<dbReference type="SUPFAM" id="SSF53659">
    <property type="entry name" value="Isocitrate/Isopropylmalate dehydrogenase-like"/>
    <property type="match status" value="1"/>
</dbReference>
<evidence type="ECO:0000256" key="12">
    <source>
        <dbReference type="ARBA" id="ARBA00023304"/>
    </source>
</evidence>
<keyword evidence="15" id="KW-0732">Signal</keyword>
<evidence type="ECO:0000313" key="17">
    <source>
        <dbReference type="EMBL" id="CAD8903107.1"/>
    </source>
</evidence>
<dbReference type="UniPathway" id="UPA00048">
    <property type="reaction ID" value="UER00072"/>
</dbReference>